<dbReference type="NCBIfam" id="TIGR04131">
    <property type="entry name" value="Bac_Flav_CTERM"/>
    <property type="match status" value="1"/>
</dbReference>
<reference evidence="4" key="1">
    <citation type="journal article" date="2019" name="Int. J. Syst. Evol. Microbiol.">
        <title>The Global Catalogue of Microorganisms (GCM) 10K type strain sequencing project: providing services to taxonomists for standard genome sequencing and annotation.</title>
        <authorList>
            <consortium name="The Broad Institute Genomics Platform"/>
            <consortium name="The Broad Institute Genome Sequencing Center for Infectious Disease"/>
            <person name="Wu L."/>
            <person name="Ma J."/>
        </authorList>
    </citation>
    <scope>NUCLEOTIDE SEQUENCE [LARGE SCALE GENOMIC DNA]</scope>
    <source>
        <strain evidence="4">JCM 31319</strain>
    </source>
</reference>
<evidence type="ECO:0000313" key="4">
    <source>
        <dbReference type="Proteomes" id="UP001597094"/>
    </source>
</evidence>
<protein>
    <submittedName>
        <fullName evidence="3">Gliding motility-associated C-terminal domain-containing protein</fullName>
    </submittedName>
</protein>
<organism evidence="3 4">
    <name type="scientific">Pontibacter rugosus</name>
    <dbReference type="NCBI Taxonomy" id="1745966"/>
    <lineage>
        <taxon>Bacteria</taxon>
        <taxon>Pseudomonadati</taxon>
        <taxon>Bacteroidota</taxon>
        <taxon>Cytophagia</taxon>
        <taxon>Cytophagales</taxon>
        <taxon>Hymenobacteraceae</taxon>
        <taxon>Pontibacter</taxon>
    </lineage>
</organism>
<evidence type="ECO:0000313" key="3">
    <source>
        <dbReference type="EMBL" id="MFD1188068.1"/>
    </source>
</evidence>
<dbReference type="InterPro" id="IPR000601">
    <property type="entry name" value="PKD_dom"/>
</dbReference>
<proteinExistence type="predicted"/>
<dbReference type="Gene3D" id="2.60.40.10">
    <property type="entry name" value="Immunoglobulins"/>
    <property type="match status" value="1"/>
</dbReference>
<dbReference type="PROSITE" id="PS50093">
    <property type="entry name" value="PKD"/>
    <property type="match status" value="1"/>
</dbReference>
<dbReference type="Pfam" id="PF19081">
    <property type="entry name" value="Ig_7"/>
    <property type="match status" value="2"/>
</dbReference>
<dbReference type="InterPro" id="IPR035986">
    <property type="entry name" value="PKD_dom_sf"/>
</dbReference>
<dbReference type="InterPro" id="IPR026341">
    <property type="entry name" value="T9SS_type_B"/>
</dbReference>
<dbReference type="Pfam" id="PF18911">
    <property type="entry name" value="PKD_4"/>
    <property type="match status" value="1"/>
</dbReference>
<dbReference type="SMART" id="SM00089">
    <property type="entry name" value="PKD"/>
    <property type="match status" value="2"/>
</dbReference>
<evidence type="ECO:0000256" key="1">
    <source>
        <dbReference type="SAM" id="MobiDB-lite"/>
    </source>
</evidence>
<dbReference type="InterPro" id="IPR013783">
    <property type="entry name" value="Ig-like_fold"/>
</dbReference>
<dbReference type="CDD" id="cd00146">
    <property type="entry name" value="PKD"/>
    <property type="match status" value="1"/>
</dbReference>
<dbReference type="SUPFAM" id="SSF49299">
    <property type="entry name" value="PKD domain"/>
    <property type="match status" value="2"/>
</dbReference>
<keyword evidence="4" id="KW-1185">Reference proteome</keyword>
<sequence>MNFCEGDPAITLTATLGENIQSYEWYKDGVQTGNTTSSIAVSETGSYYIIAIVNGCGDDLTAISNRIAITYGQQPVSPAFSTSPDASTSNLCSGDEIVFSLQAPNVTGEVAYEWNFGDNTPLVRTTGSQTVAHTFESLGTGIANFTVNVTAINQTTGCTSTYTQTISILQAPDAKFTVEGENPDGEKLEGCLPEEKDPAEAEIAPVIINNTQGDDLNDILEYYIDWGAGNGEEPTARVASDFPVKGPVYEDLGVYIIKIRTVDRGRCSNVIEVPFEYLQKPKAGFNPMKNDPEKPPEIEPGIGCRPVYVTMGETEGTEGTPAKESTGGGLTYEWEITSPPGVQPYEIVEGGLDQKDLKVIFFDNGVYQIKLIVTNACGTDESEESVVVGFPQAQLPASAEYCGPTDITYGQGGTGAGGGTFFDPNFGNDFSVTWTITDPDGTVTNRTGENQTISFTKIGTYKVRVLAENECGNSDFQGPVEQLVTILPPLTKAPTVADAPPACIGGTTTLRASGPVPGLTYNWYTEPTGGTPVGTGTEFTTPALASTTNFYVEGVNTSGCISPRATVIVNVVPGITNNTINADQNICVGDKPAELEGSDPSGGSGANPTFTWEQRVGLEGAFEAAPGVNNNKNYTPGNISELTFFRRVVRSGDCEPSISNTVQITAVPRIENNTISAAQEICEGETPAQLTGVRPTGGDEVNYSIIWEVSTAGPEEGFVPAPGDNAGENYDPGVLTQDSWFRRVVESNGCRVASIPVKITVYDPLDDNTISAETTEICTGTTPAPLTGTEPTGGSGAYTYLWESSTIGSSTGFAAAPGTNTGRSYSPGRLSTTTWFRRTVGSAACRTVESNVVQITVSPAVRNNTIVATQEAVCTGQVAAQITGSTPTNGAGGYTYLWESSTVSATTGFVRASGTNDDINYTPTAINRPTWFHRVVFSGGCSDTSEPVAITVLPIPAAPTLVTRNAIACVGGTATLAVANPNGLEYRWYTSSSDGSPVFIGAEYVIDNVAQTTTYYVEAVNENECISTTRTPATVTAVPVEANAGEDAEIIQGQPVALTATGGATYVWEPAASLSNPNIANPVARPQETTTYTVTVTTAEGCVDTDEVTITVIPALRIPNAFTPNGDSFNEVWEIENFQNYPDMRVEVFNRWGNKIFSSKGYSTPWDGTYNGKLLPVATYYYLIYLDGTNNDPISGNVTIIR</sequence>
<name>A0ABW3ST32_9BACT</name>
<feature type="domain" description="PKD" evidence="2">
    <location>
        <begin position="109"/>
        <end position="148"/>
    </location>
</feature>
<dbReference type="Proteomes" id="UP001597094">
    <property type="component" value="Unassembled WGS sequence"/>
</dbReference>
<comment type="caution">
    <text evidence="3">The sequence shown here is derived from an EMBL/GenBank/DDBJ whole genome shotgun (WGS) entry which is preliminary data.</text>
</comment>
<dbReference type="InterPro" id="IPR022409">
    <property type="entry name" value="PKD/Chitinase_dom"/>
</dbReference>
<gene>
    <name evidence="3" type="ORF">ACFQ2O_17790</name>
</gene>
<evidence type="ECO:0000259" key="2">
    <source>
        <dbReference type="PROSITE" id="PS50093"/>
    </source>
</evidence>
<dbReference type="EMBL" id="JBHTLD010000209">
    <property type="protein sequence ID" value="MFD1188068.1"/>
    <property type="molecule type" value="Genomic_DNA"/>
</dbReference>
<dbReference type="InterPro" id="IPR044023">
    <property type="entry name" value="Ig_7"/>
</dbReference>
<accession>A0ABW3ST32</accession>
<dbReference type="Pfam" id="PF13585">
    <property type="entry name" value="CHU_C"/>
    <property type="match status" value="1"/>
</dbReference>
<feature type="region of interest" description="Disordered" evidence="1">
    <location>
        <begin position="591"/>
        <end position="610"/>
    </location>
</feature>